<dbReference type="GO" id="GO:0015423">
    <property type="term" value="F:ABC-type maltose transporter activity"/>
    <property type="evidence" value="ECO:0007669"/>
    <property type="project" value="TreeGrafter"/>
</dbReference>
<evidence type="ECO:0000256" key="6">
    <source>
        <dbReference type="ARBA" id="ARBA00022989"/>
    </source>
</evidence>
<dbReference type="RefSeq" id="WP_158509538.1">
    <property type="nucleotide sequence ID" value="NZ_AP014924.1"/>
</dbReference>
<dbReference type="GO" id="GO:0005886">
    <property type="term" value="C:plasma membrane"/>
    <property type="evidence" value="ECO:0007669"/>
    <property type="project" value="UniProtKB-SubCell"/>
</dbReference>
<evidence type="ECO:0000256" key="4">
    <source>
        <dbReference type="ARBA" id="ARBA00022597"/>
    </source>
</evidence>
<evidence type="ECO:0000256" key="1">
    <source>
        <dbReference type="ARBA" id="ARBA00004651"/>
    </source>
</evidence>
<evidence type="ECO:0000256" key="3">
    <source>
        <dbReference type="ARBA" id="ARBA00022475"/>
    </source>
</evidence>
<comment type="subcellular location">
    <subcellularLocation>
        <location evidence="1">Cell membrane</location>
        <topology evidence="1">Multi-pass membrane protein</topology>
    </subcellularLocation>
</comment>
<keyword evidence="10" id="KW-1185">Reference proteome</keyword>
<keyword evidence="7 8" id="KW-0472">Membrane</keyword>
<keyword evidence="5 8" id="KW-0812">Transmembrane</keyword>
<keyword evidence="2" id="KW-0813">Transport</keyword>
<evidence type="ECO:0000256" key="7">
    <source>
        <dbReference type="ARBA" id="ARBA00023136"/>
    </source>
</evidence>
<dbReference type="PANTHER" id="PTHR32243">
    <property type="entry name" value="MALTOSE TRANSPORT SYSTEM PERMEASE-RELATED"/>
    <property type="match status" value="1"/>
</dbReference>
<name>A0A0K2SH90_LIMPI</name>
<accession>A0A0K2SH90</accession>
<evidence type="ECO:0000313" key="10">
    <source>
        <dbReference type="Proteomes" id="UP000065807"/>
    </source>
</evidence>
<keyword evidence="3" id="KW-1003">Cell membrane</keyword>
<keyword evidence="6 8" id="KW-1133">Transmembrane helix</keyword>
<evidence type="ECO:0000256" key="8">
    <source>
        <dbReference type="SAM" id="Phobius"/>
    </source>
</evidence>
<evidence type="ECO:0000256" key="2">
    <source>
        <dbReference type="ARBA" id="ARBA00022448"/>
    </source>
</evidence>
<evidence type="ECO:0000313" key="9">
    <source>
        <dbReference type="EMBL" id="BAS26460.1"/>
    </source>
</evidence>
<keyword evidence="4" id="KW-0762">Sugar transport</keyword>
<dbReference type="SUPFAM" id="SSF161098">
    <property type="entry name" value="MetI-like"/>
    <property type="match status" value="1"/>
</dbReference>
<protein>
    <submittedName>
        <fullName evidence="9">Sugar ABC transporter permease</fullName>
    </submittedName>
</protein>
<dbReference type="OrthoDB" id="9794684at2"/>
<dbReference type="InterPro" id="IPR035906">
    <property type="entry name" value="MetI-like_sf"/>
</dbReference>
<proteinExistence type="predicted"/>
<dbReference type="PANTHER" id="PTHR32243:SF50">
    <property type="entry name" value="MALTOSE_MALTODEXTRIN TRANSPORT SYSTEM PERMEASE PROTEIN MALG"/>
    <property type="match status" value="1"/>
</dbReference>
<dbReference type="GO" id="GO:0042956">
    <property type="term" value="P:maltodextrin transmembrane transport"/>
    <property type="evidence" value="ECO:0007669"/>
    <property type="project" value="TreeGrafter"/>
</dbReference>
<dbReference type="KEGG" id="lpil:LIP_0603"/>
<dbReference type="InterPro" id="IPR050901">
    <property type="entry name" value="BP-dep_ABC_trans_perm"/>
</dbReference>
<organism evidence="9 10">
    <name type="scientific">Limnochorda pilosa</name>
    <dbReference type="NCBI Taxonomy" id="1555112"/>
    <lineage>
        <taxon>Bacteria</taxon>
        <taxon>Bacillati</taxon>
        <taxon>Bacillota</taxon>
        <taxon>Limnochordia</taxon>
        <taxon>Limnochordales</taxon>
        <taxon>Limnochordaceae</taxon>
        <taxon>Limnochorda</taxon>
    </lineage>
</organism>
<dbReference type="STRING" id="1555112.LIP_0603"/>
<dbReference type="AlphaFoldDB" id="A0A0K2SH90"/>
<dbReference type="EMBL" id="AP014924">
    <property type="protein sequence ID" value="BAS26460.1"/>
    <property type="molecule type" value="Genomic_DNA"/>
</dbReference>
<reference evidence="10" key="2">
    <citation type="journal article" date="2016" name="Int. J. Syst. Evol. Microbiol.">
        <title>Complete genome sequence and cell structure of Limnochorda pilosa, a Gram-negative spore-former within the phylum Firmicutes.</title>
        <authorList>
            <person name="Watanabe M."/>
            <person name="Kojima H."/>
            <person name="Fukui M."/>
        </authorList>
    </citation>
    <scope>NUCLEOTIDE SEQUENCE [LARGE SCALE GENOMIC DNA]</scope>
    <source>
        <strain evidence="10">HC45</strain>
    </source>
</reference>
<dbReference type="Proteomes" id="UP000065807">
    <property type="component" value="Chromosome"/>
</dbReference>
<reference evidence="10" key="1">
    <citation type="submission" date="2015-07" db="EMBL/GenBank/DDBJ databases">
        <title>Complete genome sequence and phylogenetic analysis of Limnochorda pilosa.</title>
        <authorList>
            <person name="Watanabe M."/>
            <person name="Kojima H."/>
            <person name="Fukui M."/>
        </authorList>
    </citation>
    <scope>NUCLEOTIDE SEQUENCE [LARGE SCALE GENOMIC DNA]</scope>
    <source>
        <strain evidence="10">HC45</strain>
    </source>
</reference>
<gene>
    <name evidence="9" type="ORF">LIP_0603</name>
</gene>
<evidence type="ECO:0000256" key="5">
    <source>
        <dbReference type="ARBA" id="ARBA00022692"/>
    </source>
</evidence>
<feature type="transmembrane region" description="Helical" evidence="8">
    <location>
        <begin position="15"/>
        <end position="36"/>
    </location>
</feature>
<sequence>MGLRAFIAGQYTTRWGVFTAASVVGTIPIAVIFYILKDPFVSGLTQGAVKE</sequence>